<dbReference type="AlphaFoldDB" id="A0A9Q8YFA0"/>
<accession>A0A9Q8YFA0</accession>
<sequence length="386" mass="42572">MNPTDYFDQFAHRYSPYKGGSWCYEDGCLYRGLQLLFQATGEKRWMDHLHRLADRQIGPDGSLLGYDPTEYNIDHILAGRSLFALARDTGDARYLAAAEHLAGQLESHPRIPQGNYWHKKRYPHQVWLDGLYMGLPFQIEYALATDRPALVTDALRQFSTALSLTATPGGLYVHGYDDSRKQLWSDPETGKSPAVWARAVGWLAMALVDALALLPDDEISGPHRLRARQLLGELMARQTSSGLWMQVLDAPNLEGNYEESSASAMFAYALIRAARLGLVEPDRASETIAAGRRALDALLSMRLIADAQGITRLTTIVCVAGLGGFEGTYRDGTPGYYLAERLVSDDPKGVGPLMMAFAESVSKRVDQSLSPGTSVMGQRNRADLTG</sequence>
<keyword evidence="1 2" id="KW-0378">Hydrolase</keyword>
<dbReference type="InterPro" id="IPR052043">
    <property type="entry name" value="PolySaccharide_Degr_Enz"/>
</dbReference>
<evidence type="ECO:0000256" key="1">
    <source>
        <dbReference type="ARBA" id="ARBA00022801"/>
    </source>
</evidence>
<protein>
    <submittedName>
        <fullName evidence="2">Glycoside hydrolase family 88 protein</fullName>
    </submittedName>
</protein>
<keyword evidence="2" id="KW-0614">Plasmid</keyword>
<name>A0A9Q8YFA0_ENSAD</name>
<dbReference type="Proteomes" id="UP001055460">
    <property type="component" value="Plasmid pB"/>
</dbReference>
<dbReference type="PANTHER" id="PTHR33886">
    <property type="entry name" value="UNSATURATED RHAMNOGALACTURONAN HYDROLASE (EUROFUNG)"/>
    <property type="match status" value="1"/>
</dbReference>
<dbReference type="GO" id="GO:0005975">
    <property type="term" value="P:carbohydrate metabolic process"/>
    <property type="evidence" value="ECO:0007669"/>
    <property type="project" value="InterPro"/>
</dbReference>
<reference evidence="2" key="1">
    <citation type="submission" date="2022-06" db="EMBL/GenBank/DDBJ databases">
        <title>Physiological and biochemical characterization and genomic elucidation of a strain of the genus Ensifer adhaerens M8 that combines arsenic oxidation and chromium reduction.</title>
        <authorList>
            <person name="Li X."/>
            <person name="Yu c."/>
        </authorList>
    </citation>
    <scope>NUCLEOTIDE SEQUENCE</scope>
    <source>
        <strain evidence="2">M8</strain>
        <plasmid evidence="2">pB</plasmid>
    </source>
</reference>
<dbReference type="PANTHER" id="PTHR33886:SF8">
    <property type="entry name" value="UNSATURATED RHAMNOGALACTURONAN HYDROLASE (EUROFUNG)"/>
    <property type="match status" value="1"/>
</dbReference>
<organism evidence="2 3">
    <name type="scientific">Ensifer adhaerens</name>
    <name type="common">Sinorhizobium morelense</name>
    <dbReference type="NCBI Taxonomy" id="106592"/>
    <lineage>
        <taxon>Bacteria</taxon>
        <taxon>Pseudomonadati</taxon>
        <taxon>Pseudomonadota</taxon>
        <taxon>Alphaproteobacteria</taxon>
        <taxon>Hyphomicrobiales</taxon>
        <taxon>Rhizobiaceae</taxon>
        <taxon>Sinorhizobium/Ensifer group</taxon>
        <taxon>Ensifer</taxon>
    </lineage>
</organism>
<geneLocation type="plasmid" evidence="2 3">
    <name>pB</name>
</geneLocation>
<dbReference type="GO" id="GO:0016787">
    <property type="term" value="F:hydrolase activity"/>
    <property type="evidence" value="ECO:0007669"/>
    <property type="project" value="UniProtKB-KW"/>
</dbReference>
<gene>
    <name evidence="2" type="ORF">NE863_31740</name>
</gene>
<dbReference type="Pfam" id="PF07470">
    <property type="entry name" value="Glyco_hydro_88"/>
    <property type="match status" value="1"/>
</dbReference>
<dbReference type="InterPro" id="IPR010905">
    <property type="entry name" value="Glyco_hydro_88"/>
</dbReference>
<dbReference type="RefSeq" id="WP_252160942.1">
    <property type="nucleotide sequence ID" value="NZ_CP098809.1"/>
</dbReference>
<dbReference type="InterPro" id="IPR012341">
    <property type="entry name" value="6hp_glycosidase-like_sf"/>
</dbReference>
<evidence type="ECO:0000313" key="3">
    <source>
        <dbReference type="Proteomes" id="UP001055460"/>
    </source>
</evidence>
<dbReference type="InterPro" id="IPR008928">
    <property type="entry name" value="6-hairpin_glycosidase_sf"/>
</dbReference>
<dbReference type="SUPFAM" id="SSF48208">
    <property type="entry name" value="Six-hairpin glycosidases"/>
    <property type="match status" value="1"/>
</dbReference>
<dbReference type="Gene3D" id="1.50.10.10">
    <property type="match status" value="1"/>
</dbReference>
<evidence type="ECO:0000313" key="2">
    <source>
        <dbReference type="EMBL" id="USJ27065.1"/>
    </source>
</evidence>
<proteinExistence type="predicted"/>
<dbReference type="EMBL" id="CP098809">
    <property type="protein sequence ID" value="USJ27065.1"/>
    <property type="molecule type" value="Genomic_DNA"/>
</dbReference>